<protein>
    <recommendedName>
        <fullName evidence="2">DUF4455 domain-containing protein</fullName>
    </recommendedName>
</protein>
<proteinExistence type="predicted"/>
<evidence type="ECO:0000256" key="1">
    <source>
        <dbReference type="SAM" id="Coils"/>
    </source>
</evidence>
<name>A0A8C8EAW3_9STRI</name>
<dbReference type="AlphaFoldDB" id="A0A8C8EAW3"/>
<evidence type="ECO:0000313" key="3">
    <source>
        <dbReference type="Ensembl" id="ENSOSUP00000013905.1"/>
    </source>
</evidence>
<evidence type="ECO:0000313" key="4">
    <source>
        <dbReference type="Proteomes" id="UP000694552"/>
    </source>
</evidence>
<accession>A0A8C8EAW3</accession>
<evidence type="ECO:0000259" key="2">
    <source>
        <dbReference type="Pfam" id="PF14643"/>
    </source>
</evidence>
<dbReference type="InterPro" id="IPR028089">
    <property type="entry name" value="DUF4455"/>
</dbReference>
<keyword evidence="1" id="KW-0175">Coiled coil</keyword>
<reference evidence="3" key="2">
    <citation type="submission" date="2025-09" db="UniProtKB">
        <authorList>
            <consortium name="Ensembl"/>
        </authorList>
    </citation>
    <scope>IDENTIFICATION</scope>
</reference>
<dbReference type="Proteomes" id="UP000694552">
    <property type="component" value="Unplaced"/>
</dbReference>
<sequence>MKTQQILFSQRRLEILQQLGDLLPPTHTKADVEEWYRSLENLNKSMDTHHEQSMTKIRLQYQSIQEKCLAELQLCQNNLLNLNICTKEEAEEIVGSELSHLTEQLRSRFEEELELMDRDFKELAANEQSCKELYSYFQEAMALWDIHQQKLSQQKGDLQKKLDECRCKED</sequence>
<organism evidence="3 4">
    <name type="scientific">Otus sunia</name>
    <name type="common">Oriental scops-owl</name>
    <dbReference type="NCBI Taxonomy" id="257818"/>
    <lineage>
        <taxon>Eukaryota</taxon>
        <taxon>Metazoa</taxon>
        <taxon>Chordata</taxon>
        <taxon>Craniata</taxon>
        <taxon>Vertebrata</taxon>
        <taxon>Euteleostomi</taxon>
        <taxon>Archelosauria</taxon>
        <taxon>Archosauria</taxon>
        <taxon>Dinosauria</taxon>
        <taxon>Saurischia</taxon>
        <taxon>Theropoda</taxon>
        <taxon>Coelurosauria</taxon>
        <taxon>Aves</taxon>
        <taxon>Neognathae</taxon>
        <taxon>Neoaves</taxon>
        <taxon>Telluraves</taxon>
        <taxon>Strigiformes</taxon>
        <taxon>Strigidae</taxon>
        <taxon>Otus</taxon>
    </lineage>
</organism>
<keyword evidence="4" id="KW-1185">Reference proteome</keyword>
<feature type="coiled-coil region" evidence="1">
    <location>
        <begin position="106"/>
        <end position="168"/>
    </location>
</feature>
<feature type="domain" description="DUF4455" evidence="2">
    <location>
        <begin position="1"/>
        <end position="169"/>
    </location>
</feature>
<reference evidence="3" key="1">
    <citation type="submission" date="2025-08" db="UniProtKB">
        <authorList>
            <consortium name="Ensembl"/>
        </authorList>
    </citation>
    <scope>IDENTIFICATION</scope>
</reference>
<dbReference type="Pfam" id="PF14643">
    <property type="entry name" value="DUF4455"/>
    <property type="match status" value="1"/>
</dbReference>
<dbReference type="Ensembl" id="ENSOSUT00000014374.1">
    <property type="protein sequence ID" value="ENSOSUP00000013905.1"/>
    <property type="gene ID" value="ENSOSUG00000009953.1"/>
</dbReference>